<evidence type="ECO:0000256" key="8">
    <source>
        <dbReference type="HAMAP-Rule" id="MF_01351"/>
    </source>
</evidence>
<dbReference type="PANTHER" id="PTHR10849:SF20">
    <property type="entry name" value="NADH DEHYDROGENASE [UBIQUINONE] IRON-SULFUR PROTEIN 8, MITOCHONDRIAL"/>
    <property type="match status" value="1"/>
</dbReference>
<comment type="similarity">
    <text evidence="1 8">Belongs to the complex I 23 kDa subunit family.</text>
</comment>
<feature type="binding site" evidence="8">
    <location>
        <position position="74"/>
    </location>
    <ligand>
        <name>[4Fe-4S] cluster</name>
        <dbReference type="ChEBI" id="CHEBI:49883"/>
        <label>2</label>
    </ligand>
</feature>
<keyword evidence="8" id="KW-0472">Membrane</keyword>
<keyword evidence="7 8" id="KW-0411">Iron-sulfur</keyword>
<evidence type="ECO:0000313" key="11">
    <source>
        <dbReference type="Proteomes" id="UP001628193"/>
    </source>
</evidence>
<keyword evidence="3 8" id="KW-0479">Metal-binding</keyword>
<reference evidence="10 11" key="2">
    <citation type="submission" date="2024-09" db="EMBL/GenBank/DDBJ databases">
        <title>Draft genome sequence of Candidatus Magnetaquicoccaceae bacterium FCR-1.</title>
        <authorList>
            <person name="Shimoshige H."/>
            <person name="Shimamura S."/>
            <person name="Taoka A."/>
            <person name="Kobayashi H."/>
            <person name="Maekawa T."/>
        </authorList>
    </citation>
    <scope>NUCLEOTIDE SEQUENCE [LARGE SCALE GENOMIC DNA]</scope>
    <source>
        <strain evidence="10 11">FCR-1</strain>
    </source>
</reference>
<evidence type="ECO:0000256" key="1">
    <source>
        <dbReference type="ARBA" id="ARBA00010277"/>
    </source>
</evidence>
<keyword evidence="5 8" id="KW-1278">Translocase</keyword>
<comment type="caution">
    <text evidence="10">The sequence shown here is derived from an EMBL/GenBank/DDBJ whole genome shotgun (WGS) entry which is preliminary data.</text>
</comment>
<feature type="binding site" evidence="8">
    <location>
        <position position="107"/>
    </location>
    <ligand>
        <name>[4Fe-4S] cluster</name>
        <dbReference type="ChEBI" id="CHEBI:49883"/>
        <label>2</label>
    </ligand>
</feature>
<evidence type="ECO:0000256" key="5">
    <source>
        <dbReference type="ARBA" id="ARBA00022967"/>
    </source>
</evidence>
<dbReference type="PROSITE" id="PS51379">
    <property type="entry name" value="4FE4S_FER_2"/>
    <property type="match status" value="2"/>
</dbReference>
<evidence type="ECO:0000259" key="9">
    <source>
        <dbReference type="PROSITE" id="PS51379"/>
    </source>
</evidence>
<dbReference type="NCBIfam" id="NF004539">
    <property type="entry name" value="PRK05888.1-5"/>
    <property type="match status" value="1"/>
</dbReference>
<comment type="cofactor">
    <cofactor evidence="8">
        <name>[4Fe-4S] cluster</name>
        <dbReference type="ChEBI" id="CHEBI:49883"/>
    </cofactor>
    <text evidence="8">Binds 2 [4Fe-4S] clusters per subunit.</text>
</comment>
<proteinExistence type="inferred from homology"/>
<dbReference type="NCBIfam" id="TIGR01971">
    <property type="entry name" value="NuoI"/>
    <property type="match status" value="1"/>
</dbReference>
<name>A0ABQ0C4T2_9PROT</name>
<sequence>MGLNFKELADTYALRELASGLAVTLRHMFKPHITIQYPEERTPLSPRFRGEHALRRDEKGEERCVACKLCEATCPAQAIYIEIDPESRAEKRLTQVYSIDETKCIFCGFCQEACPVDAIVLGPNFEFHGYTREDLYYNKARLLANGERWKAEIDANLAADAKYR</sequence>
<reference evidence="10 11" key="1">
    <citation type="submission" date="2024-05" db="EMBL/GenBank/DDBJ databases">
        <authorList>
            <consortium name="Candidatus Magnetaquicoccaceae bacterium FCR-1 genome sequencing consortium"/>
            <person name="Shimoshige H."/>
            <person name="Shimamura S."/>
            <person name="Taoka A."/>
            <person name="Kobayashi H."/>
            <person name="Maekawa T."/>
        </authorList>
    </citation>
    <scope>NUCLEOTIDE SEQUENCE [LARGE SCALE GENOMIC DNA]</scope>
    <source>
        <strain evidence="10 11">FCR-1</strain>
    </source>
</reference>
<keyword evidence="8" id="KW-0874">Quinone</keyword>
<feature type="binding site" evidence="8">
    <location>
        <position position="67"/>
    </location>
    <ligand>
        <name>[4Fe-4S] cluster</name>
        <dbReference type="ChEBI" id="CHEBI:49883"/>
        <label>1</label>
    </ligand>
</feature>
<organism evidence="10 11">
    <name type="scientific">Candidatus Magnetaquiglobus chichijimensis</name>
    <dbReference type="NCBI Taxonomy" id="3141448"/>
    <lineage>
        <taxon>Bacteria</taxon>
        <taxon>Pseudomonadati</taxon>
        <taxon>Pseudomonadota</taxon>
        <taxon>Magnetococcia</taxon>
        <taxon>Magnetococcales</taxon>
        <taxon>Candidatus Magnetaquicoccaceae</taxon>
        <taxon>Candidatus Magnetaquiglobus</taxon>
    </lineage>
</organism>
<protein>
    <recommendedName>
        <fullName evidence="8">NADH-quinone oxidoreductase subunit I</fullName>
        <ecNumber evidence="8">7.1.1.-</ecNumber>
    </recommendedName>
    <alternativeName>
        <fullName evidence="8">NADH dehydrogenase I subunit I</fullName>
    </alternativeName>
    <alternativeName>
        <fullName evidence="8">NDH-1 subunit I</fullName>
    </alternativeName>
</protein>
<dbReference type="EC" id="7.1.1.-" evidence="8"/>
<comment type="subcellular location">
    <subcellularLocation>
        <location evidence="8">Cell membrane</location>
        <topology evidence="8">Peripheral membrane protein</topology>
    </subcellularLocation>
</comment>
<gene>
    <name evidence="8 10" type="primary">nuoI</name>
    <name evidence="10" type="ORF">SIID45300_00189</name>
</gene>
<keyword evidence="8" id="KW-0520">NAD</keyword>
<dbReference type="RefSeq" id="WP_420903603.1">
    <property type="nucleotide sequence ID" value="NZ_BAAFGK010000001.1"/>
</dbReference>
<feature type="domain" description="4Fe-4S ferredoxin-type" evidence="9">
    <location>
        <begin position="95"/>
        <end position="124"/>
    </location>
</feature>
<evidence type="ECO:0000313" key="10">
    <source>
        <dbReference type="EMBL" id="GAB0055890.1"/>
    </source>
</evidence>
<evidence type="ECO:0000256" key="6">
    <source>
        <dbReference type="ARBA" id="ARBA00023004"/>
    </source>
</evidence>
<dbReference type="InterPro" id="IPR010226">
    <property type="entry name" value="NADH_quinone_OxRdtase_chainI"/>
</dbReference>
<comment type="function">
    <text evidence="8">NDH-1 shuttles electrons from NADH, via FMN and iron-sulfur (Fe-S) centers, to quinones in the respiratory chain. The immediate electron acceptor for the enzyme in this species is believed to be ubiquinone. Couples the redox reaction to proton translocation (for every two electrons transferred, four hydrogen ions are translocated across the cytoplasmic membrane), and thus conserves the redox energy in a proton gradient.</text>
</comment>
<dbReference type="EMBL" id="BAAFGK010000001">
    <property type="protein sequence ID" value="GAB0055890.1"/>
    <property type="molecule type" value="Genomic_DNA"/>
</dbReference>
<feature type="binding site" evidence="8">
    <location>
        <position position="104"/>
    </location>
    <ligand>
        <name>[4Fe-4S] cluster</name>
        <dbReference type="ChEBI" id="CHEBI:49883"/>
        <label>2</label>
    </ligand>
</feature>
<evidence type="ECO:0000256" key="4">
    <source>
        <dbReference type="ARBA" id="ARBA00022737"/>
    </source>
</evidence>
<evidence type="ECO:0000256" key="7">
    <source>
        <dbReference type="ARBA" id="ARBA00023014"/>
    </source>
</evidence>
<dbReference type="PROSITE" id="PS00198">
    <property type="entry name" value="4FE4S_FER_1"/>
    <property type="match status" value="1"/>
</dbReference>
<feature type="binding site" evidence="8">
    <location>
        <position position="64"/>
    </location>
    <ligand>
        <name>[4Fe-4S] cluster</name>
        <dbReference type="ChEBI" id="CHEBI:49883"/>
        <label>1</label>
    </ligand>
</feature>
<keyword evidence="8" id="KW-1003">Cell membrane</keyword>
<comment type="catalytic activity">
    <reaction evidence="8">
        <text>a quinone + NADH + 5 H(+)(in) = a quinol + NAD(+) + 4 H(+)(out)</text>
        <dbReference type="Rhea" id="RHEA:57888"/>
        <dbReference type="ChEBI" id="CHEBI:15378"/>
        <dbReference type="ChEBI" id="CHEBI:24646"/>
        <dbReference type="ChEBI" id="CHEBI:57540"/>
        <dbReference type="ChEBI" id="CHEBI:57945"/>
        <dbReference type="ChEBI" id="CHEBI:132124"/>
    </reaction>
</comment>
<keyword evidence="11" id="KW-1185">Reference proteome</keyword>
<feature type="binding site" evidence="8">
    <location>
        <position position="110"/>
    </location>
    <ligand>
        <name>[4Fe-4S] cluster</name>
        <dbReference type="ChEBI" id="CHEBI:49883"/>
        <label>2</label>
    </ligand>
</feature>
<dbReference type="PANTHER" id="PTHR10849">
    <property type="entry name" value="NADH DEHYDROGENASE UBIQUINONE IRON-SULFUR PROTEIN 8, MITOCHONDRIAL"/>
    <property type="match status" value="1"/>
</dbReference>
<feature type="binding site" evidence="8">
    <location>
        <position position="114"/>
    </location>
    <ligand>
        <name>[4Fe-4S] cluster</name>
        <dbReference type="ChEBI" id="CHEBI:49883"/>
        <label>1</label>
    </ligand>
</feature>
<dbReference type="SUPFAM" id="SSF54862">
    <property type="entry name" value="4Fe-4S ferredoxins"/>
    <property type="match status" value="1"/>
</dbReference>
<dbReference type="Pfam" id="PF12838">
    <property type="entry name" value="Fer4_7"/>
    <property type="match status" value="1"/>
</dbReference>
<dbReference type="Gene3D" id="3.30.70.3270">
    <property type="match status" value="1"/>
</dbReference>
<accession>A0ABQ0C4T2</accession>
<dbReference type="NCBIfam" id="NF004538">
    <property type="entry name" value="PRK05888.1-4"/>
    <property type="match status" value="1"/>
</dbReference>
<dbReference type="Proteomes" id="UP001628193">
    <property type="component" value="Unassembled WGS sequence"/>
</dbReference>
<keyword evidence="8" id="KW-0830">Ubiquinone</keyword>
<dbReference type="HAMAP" id="MF_01351">
    <property type="entry name" value="NDH1_NuoI"/>
    <property type="match status" value="1"/>
</dbReference>
<dbReference type="InterPro" id="IPR017900">
    <property type="entry name" value="4Fe4S_Fe_S_CS"/>
</dbReference>
<keyword evidence="6 8" id="KW-0408">Iron</keyword>
<keyword evidence="2 8" id="KW-0004">4Fe-4S</keyword>
<feature type="domain" description="4Fe-4S ferredoxin-type" evidence="9">
    <location>
        <begin position="55"/>
        <end position="84"/>
    </location>
</feature>
<feature type="binding site" evidence="8">
    <location>
        <position position="70"/>
    </location>
    <ligand>
        <name>[4Fe-4S] cluster</name>
        <dbReference type="ChEBI" id="CHEBI:49883"/>
        <label>1</label>
    </ligand>
</feature>
<comment type="subunit">
    <text evidence="8">NDH-1 is composed of 14 different subunits. Subunits NuoA, H, J, K, L, M, N constitute the membrane sector of the complex.</text>
</comment>
<keyword evidence="4" id="KW-0677">Repeat</keyword>
<evidence type="ECO:0000256" key="2">
    <source>
        <dbReference type="ARBA" id="ARBA00022485"/>
    </source>
</evidence>
<dbReference type="InterPro" id="IPR017896">
    <property type="entry name" value="4Fe4S_Fe-S-bd"/>
</dbReference>
<evidence type="ECO:0000256" key="3">
    <source>
        <dbReference type="ARBA" id="ARBA00022723"/>
    </source>
</evidence>